<dbReference type="STRING" id="512565.AMIS_2230"/>
<dbReference type="eggNOG" id="COG2188">
    <property type="taxonomic scope" value="Bacteria"/>
</dbReference>
<reference evidence="6 7" key="1">
    <citation type="submission" date="2012-02" db="EMBL/GenBank/DDBJ databases">
        <title>Complete genome sequence of Actinoplanes missouriensis 431 (= NBRC 102363).</title>
        <authorList>
            <person name="Ohnishi Y."/>
            <person name="Ishikawa J."/>
            <person name="Sekine M."/>
            <person name="Hosoyama A."/>
            <person name="Harada T."/>
            <person name="Narita H."/>
            <person name="Hata T."/>
            <person name="Konno Y."/>
            <person name="Tutikane K."/>
            <person name="Fujita N."/>
            <person name="Horinouchi S."/>
            <person name="Hayakawa M."/>
        </authorList>
    </citation>
    <scope>NUCLEOTIDE SEQUENCE [LARGE SCALE GENOMIC DNA]</scope>
    <source>
        <strain evidence="7">ATCC 14538 / DSM 43046 / CBS 188.64 / JCM 3121 / NBRC 102363 / NCIMB 12654 / NRRL B-3342 / UNCC 431</strain>
    </source>
</reference>
<organism evidence="6 7">
    <name type="scientific">Actinoplanes missouriensis (strain ATCC 14538 / DSM 43046 / CBS 188.64 / JCM 3121 / NBRC 102363 / NCIMB 12654 / NRRL B-3342 / UNCC 431)</name>
    <dbReference type="NCBI Taxonomy" id="512565"/>
    <lineage>
        <taxon>Bacteria</taxon>
        <taxon>Bacillati</taxon>
        <taxon>Actinomycetota</taxon>
        <taxon>Actinomycetes</taxon>
        <taxon>Micromonosporales</taxon>
        <taxon>Micromonosporaceae</taxon>
        <taxon>Actinoplanes</taxon>
    </lineage>
</organism>
<dbReference type="InterPro" id="IPR050679">
    <property type="entry name" value="Bact_HTH_transcr_reg"/>
</dbReference>
<dbReference type="PROSITE" id="PS50949">
    <property type="entry name" value="HTH_GNTR"/>
    <property type="match status" value="1"/>
</dbReference>
<dbReference type="PANTHER" id="PTHR44846">
    <property type="entry name" value="MANNOSYL-D-GLYCERATE TRANSPORT/METABOLISM SYSTEM REPRESSOR MNGR-RELATED"/>
    <property type="match status" value="1"/>
</dbReference>
<dbReference type="Proteomes" id="UP000007882">
    <property type="component" value="Chromosome"/>
</dbReference>
<keyword evidence="1" id="KW-0805">Transcription regulation</keyword>
<dbReference type="GO" id="GO:0003700">
    <property type="term" value="F:DNA-binding transcription factor activity"/>
    <property type="evidence" value="ECO:0007669"/>
    <property type="project" value="InterPro"/>
</dbReference>
<dbReference type="GO" id="GO:0003677">
    <property type="term" value="F:DNA binding"/>
    <property type="evidence" value="ECO:0007669"/>
    <property type="project" value="UniProtKB-KW"/>
</dbReference>
<keyword evidence="3" id="KW-0804">Transcription</keyword>
<gene>
    <name evidence="6" type="ordered locus">AMIS_2230</name>
</gene>
<evidence type="ECO:0000256" key="3">
    <source>
        <dbReference type="ARBA" id="ARBA00023163"/>
    </source>
</evidence>
<dbReference type="InterPro" id="IPR000524">
    <property type="entry name" value="Tscrpt_reg_HTH_GntR"/>
</dbReference>
<proteinExistence type="predicted"/>
<accession>I0GXF6</accession>
<dbReference type="AlphaFoldDB" id="I0GXF6"/>
<sequence>MAGPARELTATVPVPPSSRDIADDLSARIRSGEYPPGSRLPTLRELATLYSVSVSTIQRALDRVDERGLVIGSQGRGTFVVDVLPE</sequence>
<protein>
    <submittedName>
        <fullName evidence="6">Putative GntR-family transcriptional regulator</fullName>
    </submittedName>
</protein>
<dbReference type="EMBL" id="AP012319">
    <property type="protein sequence ID" value="BAL85443.1"/>
    <property type="molecule type" value="Genomic_DNA"/>
</dbReference>
<keyword evidence="7" id="KW-1185">Reference proteome</keyword>
<evidence type="ECO:0000256" key="4">
    <source>
        <dbReference type="SAM" id="MobiDB-lite"/>
    </source>
</evidence>
<evidence type="ECO:0000313" key="7">
    <source>
        <dbReference type="Proteomes" id="UP000007882"/>
    </source>
</evidence>
<feature type="region of interest" description="Disordered" evidence="4">
    <location>
        <begin position="1"/>
        <end position="21"/>
    </location>
</feature>
<dbReference type="Gene3D" id="1.10.10.10">
    <property type="entry name" value="Winged helix-like DNA-binding domain superfamily/Winged helix DNA-binding domain"/>
    <property type="match status" value="1"/>
</dbReference>
<name>I0GXF6_ACTM4</name>
<feature type="domain" description="HTH gntR-type" evidence="5">
    <location>
        <begin position="15"/>
        <end position="83"/>
    </location>
</feature>
<evidence type="ECO:0000256" key="2">
    <source>
        <dbReference type="ARBA" id="ARBA00023125"/>
    </source>
</evidence>
<dbReference type="InterPro" id="IPR036388">
    <property type="entry name" value="WH-like_DNA-bd_sf"/>
</dbReference>
<evidence type="ECO:0000313" key="6">
    <source>
        <dbReference type="EMBL" id="BAL85443.1"/>
    </source>
</evidence>
<dbReference type="InterPro" id="IPR036390">
    <property type="entry name" value="WH_DNA-bd_sf"/>
</dbReference>
<dbReference type="CDD" id="cd07377">
    <property type="entry name" value="WHTH_GntR"/>
    <property type="match status" value="1"/>
</dbReference>
<keyword evidence="2" id="KW-0238">DNA-binding</keyword>
<dbReference type="SUPFAM" id="SSF46785">
    <property type="entry name" value="Winged helix' DNA-binding domain"/>
    <property type="match status" value="1"/>
</dbReference>
<dbReference type="HOGENOM" id="CLU_017584_16_6_11"/>
<dbReference type="SMART" id="SM00345">
    <property type="entry name" value="HTH_GNTR"/>
    <property type="match status" value="1"/>
</dbReference>
<evidence type="ECO:0000256" key="1">
    <source>
        <dbReference type="ARBA" id="ARBA00023015"/>
    </source>
</evidence>
<dbReference type="Pfam" id="PF00392">
    <property type="entry name" value="GntR"/>
    <property type="match status" value="1"/>
</dbReference>
<dbReference type="RefSeq" id="WP_014440343.1">
    <property type="nucleotide sequence ID" value="NC_017093.1"/>
</dbReference>
<evidence type="ECO:0000259" key="5">
    <source>
        <dbReference type="PROSITE" id="PS50949"/>
    </source>
</evidence>
<dbReference type="KEGG" id="ams:AMIS_2230"/>